<sequence>MRQNLITELSKRVILADGAMGSRLFDKGADPTTCFDLLNLDNPALVNAVHTEYLDAGAEVLETNTFGANAIKLEAYGLAHKVSELNIRGAELARKAADTATGHVWVAGSMGPLGRMDEPLPDHRVTEVYTEQAKALAEGGADVLIIETFPRLEMLLLALAAAKEATNLPVVTQMVFTGQGGSLSGQSPQDSFAAMIQAGADVVGINCGMGPQGALKVLRRSGTPEKPLSVMPNAGFPEQSGDRLLYNSSPEYFATAVMRCVSLGARLVGGCCGTGPAHIAALRKLLDERDASAPLRTLQTTTATPSQAMPLADLPPSEFSRKLGTKKMVLVEIDPPKHLDITPALQGAEALANAGVDAITVAENPLAVPRLSNITLAGMIRRRTGAEVVVHLTGRDRNLVGTQSTVMGLAAQGLQNVLAVTGDPPPAGSDDVIKGVFDLRSFELIELLERFNQGENRHGDPMRMRAGFAIGAAFNPNTKNPALQVKRMERKIECGARYFLTQPVYTRGKVDEVVALTRHIDTPIHLGIMPLASARNAEFLHNEFPGITIPDDIRARMHDAGDNGAQVGADIAWELIEYAWDHFAGIYIMPPFNRTAVALDLVNRLRDKGLWTP</sequence>
<keyword evidence="8" id="KW-0862">Zinc</keyword>
<dbReference type="Gene3D" id="3.20.20.220">
    <property type="match status" value="1"/>
</dbReference>
<accession>A0A2Z6AYL3</accession>
<dbReference type="InterPro" id="IPR036589">
    <property type="entry name" value="HCY_dom_sf"/>
</dbReference>
<keyword evidence="8" id="KW-0479">Metal-binding</keyword>
<protein>
    <submittedName>
        <fullName evidence="10">Methylenetetrahydrofolate reductase</fullName>
    </submittedName>
</protein>
<dbReference type="Proteomes" id="UP000269883">
    <property type="component" value="Chromosome"/>
</dbReference>
<keyword evidence="6" id="KW-0274">FAD</keyword>
<keyword evidence="7" id="KW-0560">Oxidoreductase</keyword>
<dbReference type="InterPro" id="IPR029041">
    <property type="entry name" value="FAD-linked_oxidoreductase-like"/>
</dbReference>
<dbReference type="InterPro" id="IPR003726">
    <property type="entry name" value="HCY_dom"/>
</dbReference>
<evidence type="ECO:0000313" key="10">
    <source>
        <dbReference type="EMBL" id="BBD08351.1"/>
    </source>
</evidence>
<dbReference type="AlphaFoldDB" id="A0A2Z6AYL3"/>
<gene>
    <name evidence="10" type="ORF">DFE_1625</name>
</gene>
<dbReference type="GO" id="GO:0046872">
    <property type="term" value="F:metal ion binding"/>
    <property type="evidence" value="ECO:0007669"/>
    <property type="project" value="UniProtKB-KW"/>
</dbReference>
<dbReference type="Gene3D" id="3.20.20.330">
    <property type="entry name" value="Homocysteine-binding-like domain"/>
    <property type="match status" value="1"/>
</dbReference>
<dbReference type="GO" id="GO:0004489">
    <property type="term" value="F:methylenetetrahydrofolate reductase [NAD(P)H] activity"/>
    <property type="evidence" value="ECO:0007669"/>
    <property type="project" value="InterPro"/>
</dbReference>
<organism evidence="10 11">
    <name type="scientific">Desulfovibrio ferrophilus</name>
    <dbReference type="NCBI Taxonomy" id="241368"/>
    <lineage>
        <taxon>Bacteria</taxon>
        <taxon>Pseudomonadati</taxon>
        <taxon>Thermodesulfobacteriota</taxon>
        <taxon>Desulfovibrionia</taxon>
        <taxon>Desulfovibrionales</taxon>
        <taxon>Desulfovibrionaceae</taxon>
        <taxon>Desulfovibrio</taxon>
    </lineage>
</organism>
<evidence type="ECO:0000256" key="5">
    <source>
        <dbReference type="ARBA" id="ARBA00022679"/>
    </source>
</evidence>
<evidence type="ECO:0000256" key="4">
    <source>
        <dbReference type="ARBA" id="ARBA00022630"/>
    </source>
</evidence>
<feature type="domain" description="Hcy-binding" evidence="9">
    <location>
        <begin position="2"/>
        <end position="286"/>
    </location>
</feature>
<evidence type="ECO:0000256" key="3">
    <source>
        <dbReference type="ARBA" id="ARBA00022603"/>
    </source>
</evidence>
<dbReference type="EMBL" id="AP017378">
    <property type="protein sequence ID" value="BBD08351.1"/>
    <property type="molecule type" value="Genomic_DNA"/>
</dbReference>
<feature type="binding site" evidence="8">
    <location>
        <position position="271"/>
    </location>
    <ligand>
        <name>Zn(2+)</name>
        <dbReference type="ChEBI" id="CHEBI:29105"/>
    </ligand>
</feature>
<dbReference type="GO" id="GO:0035999">
    <property type="term" value="P:tetrahydrofolate interconversion"/>
    <property type="evidence" value="ECO:0007669"/>
    <property type="project" value="UniProtKB-UniPathway"/>
</dbReference>
<evidence type="ECO:0000256" key="6">
    <source>
        <dbReference type="ARBA" id="ARBA00022827"/>
    </source>
</evidence>
<evidence type="ECO:0000256" key="1">
    <source>
        <dbReference type="ARBA" id="ARBA00001974"/>
    </source>
</evidence>
<dbReference type="PANTHER" id="PTHR11103:SF18">
    <property type="entry name" value="SLR1189 PROTEIN"/>
    <property type="match status" value="1"/>
</dbReference>
<dbReference type="KEGG" id="dfl:DFE_1625"/>
<dbReference type="PANTHER" id="PTHR11103">
    <property type="entry name" value="SLR1189 PROTEIN"/>
    <property type="match status" value="1"/>
</dbReference>
<evidence type="ECO:0000256" key="8">
    <source>
        <dbReference type="PROSITE-ProRule" id="PRU00333"/>
    </source>
</evidence>
<dbReference type="GO" id="GO:0006555">
    <property type="term" value="P:methionine metabolic process"/>
    <property type="evidence" value="ECO:0007669"/>
    <property type="project" value="InterPro"/>
</dbReference>
<dbReference type="SUPFAM" id="SSF82282">
    <property type="entry name" value="Homocysteine S-methyltransferase"/>
    <property type="match status" value="1"/>
</dbReference>
<keyword evidence="3 8" id="KW-0489">Methyltransferase</keyword>
<dbReference type="UniPathway" id="UPA00193"/>
<dbReference type="Pfam" id="PF02574">
    <property type="entry name" value="S-methyl_trans"/>
    <property type="match status" value="1"/>
</dbReference>
<evidence type="ECO:0000256" key="2">
    <source>
        <dbReference type="ARBA" id="ARBA00004777"/>
    </source>
</evidence>
<dbReference type="GO" id="GO:0032259">
    <property type="term" value="P:methylation"/>
    <property type="evidence" value="ECO:0007669"/>
    <property type="project" value="UniProtKB-KW"/>
</dbReference>
<dbReference type="InterPro" id="IPR003171">
    <property type="entry name" value="Mehydrof_redctse-like"/>
</dbReference>
<dbReference type="GO" id="GO:0008168">
    <property type="term" value="F:methyltransferase activity"/>
    <property type="evidence" value="ECO:0007669"/>
    <property type="project" value="UniProtKB-UniRule"/>
</dbReference>
<dbReference type="Pfam" id="PF02219">
    <property type="entry name" value="MTHFR"/>
    <property type="match status" value="1"/>
</dbReference>
<dbReference type="NCBIfam" id="NF006396">
    <property type="entry name" value="PRK08645.1"/>
    <property type="match status" value="1"/>
</dbReference>
<dbReference type="SUPFAM" id="SSF51730">
    <property type="entry name" value="FAD-linked oxidoreductase"/>
    <property type="match status" value="1"/>
</dbReference>
<name>A0A2Z6AYL3_9BACT</name>
<evidence type="ECO:0000259" key="9">
    <source>
        <dbReference type="PROSITE" id="PS50970"/>
    </source>
</evidence>
<feature type="binding site" evidence="8">
    <location>
        <position position="207"/>
    </location>
    <ligand>
        <name>Zn(2+)</name>
        <dbReference type="ChEBI" id="CHEBI:29105"/>
    </ligand>
</feature>
<comment type="pathway">
    <text evidence="2">One-carbon metabolism; tetrahydrofolate interconversion.</text>
</comment>
<evidence type="ECO:0000256" key="7">
    <source>
        <dbReference type="ARBA" id="ARBA00023002"/>
    </source>
</evidence>
<dbReference type="CDD" id="cd00537">
    <property type="entry name" value="MTHFR"/>
    <property type="match status" value="1"/>
</dbReference>
<dbReference type="PROSITE" id="PS50970">
    <property type="entry name" value="HCY"/>
    <property type="match status" value="1"/>
</dbReference>
<dbReference type="OrthoDB" id="9803687at2"/>
<keyword evidence="5 8" id="KW-0808">Transferase</keyword>
<evidence type="ECO:0000313" key="11">
    <source>
        <dbReference type="Proteomes" id="UP000269883"/>
    </source>
</evidence>
<keyword evidence="11" id="KW-1185">Reference proteome</keyword>
<feature type="binding site" evidence="8">
    <location>
        <position position="272"/>
    </location>
    <ligand>
        <name>Zn(2+)</name>
        <dbReference type="ChEBI" id="CHEBI:29105"/>
    </ligand>
</feature>
<proteinExistence type="predicted"/>
<dbReference type="RefSeq" id="WP_126378376.1">
    <property type="nucleotide sequence ID" value="NZ_AP017378.1"/>
</dbReference>
<keyword evidence="4" id="KW-0285">Flavoprotein</keyword>
<reference evidence="10 11" key="1">
    <citation type="journal article" date="2018" name="Sci. Adv.">
        <title>Multi-heme cytochromes provide a pathway for survival in energy-limited environments.</title>
        <authorList>
            <person name="Deng X."/>
            <person name="Dohmae N."/>
            <person name="Nealson K.H."/>
            <person name="Hashimoto K."/>
            <person name="Okamoto A."/>
        </authorList>
    </citation>
    <scope>NUCLEOTIDE SEQUENCE [LARGE SCALE GENOMIC DNA]</scope>
    <source>
        <strain evidence="10 11">IS5</strain>
    </source>
</reference>
<comment type="cofactor">
    <cofactor evidence="1">
        <name>FAD</name>
        <dbReference type="ChEBI" id="CHEBI:57692"/>
    </cofactor>
</comment>
<comment type="cofactor">
    <cofactor evidence="8">
        <name>Zn(2+)</name>
        <dbReference type="ChEBI" id="CHEBI:29105"/>
    </cofactor>
</comment>